<evidence type="ECO:0000256" key="1">
    <source>
        <dbReference type="SAM" id="Phobius"/>
    </source>
</evidence>
<evidence type="ECO:0008006" key="4">
    <source>
        <dbReference type="Google" id="ProtNLM"/>
    </source>
</evidence>
<keyword evidence="3" id="KW-1185">Reference proteome</keyword>
<gene>
    <name evidence="2" type="ORF">H8708_08385</name>
</gene>
<sequence>MKEFTVLICSMTIHLLSSKGIALGLVLLLFWLKGRQLGFQPKEWENYFLGLSQKKVLRIALGISGVSISAASFLSYIFLQKTGFHHAFIIAGLMFAGSIFWFWHRWKGEKGKAYLLKRFSEIPQTILENRSKGIRG</sequence>
<organism evidence="2 3">
    <name type="scientific">Enterocloster hominis</name>
    <name type="common">ex Liu et al. 2021</name>
    <dbReference type="NCBI Taxonomy" id="2763663"/>
    <lineage>
        <taxon>Bacteria</taxon>
        <taxon>Bacillati</taxon>
        <taxon>Bacillota</taxon>
        <taxon>Clostridia</taxon>
        <taxon>Lachnospirales</taxon>
        <taxon>Lachnospiraceae</taxon>
        <taxon>Enterocloster</taxon>
    </lineage>
</organism>
<proteinExistence type="predicted"/>
<dbReference type="Proteomes" id="UP000647491">
    <property type="component" value="Unassembled WGS sequence"/>
</dbReference>
<dbReference type="RefSeq" id="WP_262427549.1">
    <property type="nucleotide sequence ID" value="NZ_JACRTJ010000018.1"/>
</dbReference>
<keyword evidence="1" id="KW-0472">Membrane</keyword>
<accession>A0ABR7NSY8</accession>
<keyword evidence="1" id="KW-0812">Transmembrane</keyword>
<feature type="transmembrane region" description="Helical" evidence="1">
    <location>
        <begin position="12"/>
        <end position="32"/>
    </location>
</feature>
<feature type="transmembrane region" description="Helical" evidence="1">
    <location>
        <begin position="84"/>
        <end position="103"/>
    </location>
</feature>
<keyword evidence="1" id="KW-1133">Transmembrane helix</keyword>
<name>A0ABR7NSY8_9FIRM</name>
<comment type="caution">
    <text evidence="2">The sequence shown here is derived from an EMBL/GenBank/DDBJ whole genome shotgun (WGS) entry which is preliminary data.</text>
</comment>
<feature type="transmembrane region" description="Helical" evidence="1">
    <location>
        <begin position="56"/>
        <end position="78"/>
    </location>
</feature>
<dbReference type="EMBL" id="JACRTJ010000018">
    <property type="protein sequence ID" value="MBC8599241.1"/>
    <property type="molecule type" value="Genomic_DNA"/>
</dbReference>
<evidence type="ECO:0000313" key="2">
    <source>
        <dbReference type="EMBL" id="MBC8599241.1"/>
    </source>
</evidence>
<reference evidence="2 3" key="1">
    <citation type="submission" date="2020-08" db="EMBL/GenBank/DDBJ databases">
        <title>Genome public.</title>
        <authorList>
            <person name="Liu C."/>
            <person name="Sun Q."/>
        </authorList>
    </citation>
    <scope>NUCLEOTIDE SEQUENCE [LARGE SCALE GENOMIC DNA]</scope>
    <source>
        <strain evidence="2 3">BX10</strain>
    </source>
</reference>
<evidence type="ECO:0000313" key="3">
    <source>
        <dbReference type="Proteomes" id="UP000647491"/>
    </source>
</evidence>
<protein>
    <recommendedName>
        <fullName evidence="4">DUF418 domain-containing protein</fullName>
    </recommendedName>
</protein>